<dbReference type="EMBL" id="CAJOAY010019892">
    <property type="protein sequence ID" value="CAF4334278.1"/>
    <property type="molecule type" value="Genomic_DNA"/>
</dbReference>
<comment type="caution">
    <text evidence="2">The sequence shown here is derived from an EMBL/GenBank/DDBJ whole genome shotgun (WGS) entry which is preliminary data.</text>
</comment>
<dbReference type="AlphaFoldDB" id="A0A820K1Z6"/>
<gene>
    <name evidence="2" type="ORF">OKA104_LOCUS47936</name>
</gene>
<evidence type="ECO:0000256" key="1">
    <source>
        <dbReference type="SAM" id="SignalP"/>
    </source>
</evidence>
<protein>
    <submittedName>
        <fullName evidence="2">Uncharacterized protein</fullName>
    </submittedName>
</protein>
<feature type="signal peptide" evidence="1">
    <location>
        <begin position="1"/>
        <end position="20"/>
    </location>
</feature>
<evidence type="ECO:0000313" key="2">
    <source>
        <dbReference type="EMBL" id="CAF4334278.1"/>
    </source>
</evidence>
<feature type="chain" id="PRO_5032718547" evidence="1">
    <location>
        <begin position="21"/>
        <end position="91"/>
    </location>
</feature>
<evidence type="ECO:0000313" key="3">
    <source>
        <dbReference type="Proteomes" id="UP000663881"/>
    </source>
</evidence>
<organism evidence="2 3">
    <name type="scientific">Adineta steineri</name>
    <dbReference type="NCBI Taxonomy" id="433720"/>
    <lineage>
        <taxon>Eukaryota</taxon>
        <taxon>Metazoa</taxon>
        <taxon>Spiralia</taxon>
        <taxon>Gnathifera</taxon>
        <taxon>Rotifera</taxon>
        <taxon>Eurotatoria</taxon>
        <taxon>Bdelloidea</taxon>
        <taxon>Adinetida</taxon>
        <taxon>Adinetidae</taxon>
        <taxon>Adineta</taxon>
    </lineage>
</organism>
<sequence length="91" mass="10337">MYKLYMSITILLLVIVSIHAKSVLQNLPLRYHVSGVIQLPYAEISEPFESWIDVQAGFSRIDYYGGAAKTVQRKGQNNQDFGANYKIVRIS</sequence>
<proteinExistence type="predicted"/>
<feature type="non-terminal residue" evidence="2">
    <location>
        <position position="1"/>
    </location>
</feature>
<accession>A0A820K1Z6</accession>
<dbReference type="Proteomes" id="UP000663881">
    <property type="component" value="Unassembled WGS sequence"/>
</dbReference>
<name>A0A820K1Z6_9BILA</name>
<keyword evidence="1" id="KW-0732">Signal</keyword>
<reference evidence="2" key="1">
    <citation type="submission" date="2021-02" db="EMBL/GenBank/DDBJ databases">
        <authorList>
            <person name="Nowell W R."/>
        </authorList>
    </citation>
    <scope>NUCLEOTIDE SEQUENCE</scope>
</reference>